<feature type="domain" description="VOC" evidence="2">
    <location>
        <begin position="7"/>
        <end position="146"/>
    </location>
</feature>
<accession>A0A1B8P6J9</accession>
<dbReference type="AlphaFoldDB" id="A0A1B8P6J9"/>
<dbReference type="Gene3D" id="3.10.180.10">
    <property type="entry name" value="2,3-Dihydroxybiphenyl 1,2-Dioxygenase, domain 1"/>
    <property type="match status" value="1"/>
</dbReference>
<protein>
    <recommendedName>
        <fullName evidence="2">VOC domain-containing protein</fullName>
    </recommendedName>
</protein>
<evidence type="ECO:0000259" key="2">
    <source>
        <dbReference type="PROSITE" id="PS51819"/>
    </source>
</evidence>
<organism evidence="3 4">
    <name type="scientific">Halomonas elongata</name>
    <dbReference type="NCBI Taxonomy" id="2746"/>
    <lineage>
        <taxon>Bacteria</taxon>
        <taxon>Pseudomonadati</taxon>
        <taxon>Pseudomonadota</taxon>
        <taxon>Gammaproteobacteria</taxon>
        <taxon>Oceanospirillales</taxon>
        <taxon>Halomonadaceae</taxon>
        <taxon>Halomonas</taxon>
    </lineage>
</organism>
<evidence type="ECO:0000256" key="1">
    <source>
        <dbReference type="ARBA" id="ARBA00022723"/>
    </source>
</evidence>
<dbReference type="EMBL" id="MAJD01000001">
    <property type="protein sequence ID" value="OBX37871.1"/>
    <property type="molecule type" value="Genomic_DNA"/>
</dbReference>
<dbReference type="OMA" id="KLAFFRN"/>
<dbReference type="GO" id="GO:0046872">
    <property type="term" value="F:metal ion binding"/>
    <property type="evidence" value="ECO:0007669"/>
    <property type="project" value="UniProtKB-KW"/>
</dbReference>
<evidence type="ECO:0000313" key="3">
    <source>
        <dbReference type="EMBL" id="OBX37871.1"/>
    </source>
</evidence>
<dbReference type="PATRIC" id="fig|2746.7.peg.2306"/>
<proteinExistence type="predicted"/>
<dbReference type="GO" id="GO:0004493">
    <property type="term" value="F:methylmalonyl-CoA epimerase activity"/>
    <property type="evidence" value="ECO:0007669"/>
    <property type="project" value="TreeGrafter"/>
</dbReference>
<reference evidence="3 4" key="1">
    <citation type="submission" date="2016-06" db="EMBL/GenBank/DDBJ databases">
        <title>Genome sequence of halotolerant plant growth promoting strain of Halomonas elongata HEK1 isolated from salterns of Rann of Kutch, Gujarat, India.</title>
        <authorList>
            <person name="Gaba S."/>
            <person name="Singh R.N."/>
            <person name="Abrol S."/>
            <person name="Kaushik R."/>
            <person name="Saxena A.K."/>
        </authorList>
    </citation>
    <scope>NUCLEOTIDE SEQUENCE [LARGE SCALE GENOMIC DNA]</scope>
    <source>
        <strain evidence="3 4">HEK1</strain>
    </source>
</reference>
<dbReference type="SUPFAM" id="SSF54593">
    <property type="entry name" value="Glyoxalase/Bleomycin resistance protein/Dihydroxybiphenyl dioxygenase"/>
    <property type="match status" value="1"/>
</dbReference>
<dbReference type="RefSeq" id="WP_013331235.1">
    <property type="nucleotide sequence ID" value="NZ_CP087224.1"/>
</dbReference>
<keyword evidence="1" id="KW-0479">Metal-binding</keyword>
<evidence type="ECO:0000313" key="4">
    <source>
        <dbReference type="Proteomes" id="UP000092504"/>
    </source>
</evidence>
<dbReference type="GeneID" id="91008692"/>
<name>A0A1B8P6J9_HALEL</name>
<dbReference type="GO" id="GO:0046491">
    <property type="term" value="P:L-methylmalonyl-CoA metabolic process"/>
    <property type="evidence" value="ECO:0007669"/>
    <property type="project" value="TreeGrafter"/>
</dbReference>
<dbReference type="InterPro" id="IPR029068">
    <property type="entry name" value="Glyas_Bleomycin-R_OHBP_Dase"/>
</dbReference>
<dbReference type="InterPro" id="IPR051785">
    <property type="entry name" value="MMCE/EMCE_epimerase"/>
</dbReference>
<gene>
    <name evidence="3" type="ORF">A8U91_02250</name>
</gene>
<dbReference type="Proteomes" id="UP000092504">
    <property type="component" value="Unassembled WGS sequence"/>
</dbReference>
<dbReference type="PROSITE" id="PS51819">
    <property type="entry name" value="VOC"/>
    <property type="match status" value="1"/>
</dbReference>
<dbReference type="PANTHER" id="PTHR43048">
    <property type="entry name" value="METHYLMALONYL-COA EPIMERASE"/>
    <property type="match status" value="1"/>
</dbReference>
<dbReference type="InterPro" id="IPR037523">
    <property type="entry name" value="VOC_core"/>
</dbReference>
<comment type="caution">
    <text evidence="3">The sequence shown here is derived from an EMBL/GenBank/DDBJ whole genome shotgun (WGS) entry which is preliminary data.</text>
</comment>
<dbReference type="PANTHER" id="PTHR43048:SF3">
    <property type="entry name" value="METHYLMALONYL-COA EPIMERASE, MITOCHONDRIAL"/>
    <property type="match status" value="1"/>
</dbReference>
<dbReference type="Pfam" id="PF13669">
    <property type="entry name" value="Glyoxalase_4"/>
    <property type="match status" value="1"/>
</dbReference>
<sequence length="181" mass="20575">MSRFLGEIRQLGYVVPDIEAAMDHWSRVMGVGPFFYNPRVPIEGYHYGGEPFEVENSVALANSGFIQVELIQTRNDAPSMYRDFMRAGNMGLQHVAYWTEDFDTDLARMLELGFKVQMEGQVGANGRFAYFDREAHPGTVIELSEVKGPKGRMFEMIRQASIDWDGRDPVRPFPSLTETTP</sequence>